<dbReference type="InterPro" id="IPR001962">
    <property type="entry name" value="Asn_synthase"/>
</dbReference>
<gene>
    <name evidence="11" type="primary">asnB</name>
    <name evidence="11" type="ORF">C7B64_13925</name>
</gene>
<evidence type="ECO:0000256" key="1">
    <source>
        <dbReference type="ARBA" id="ARBA00005187"/>
    </source>
</evidence>
<dbReference type="PIRSF" id="PIRSF001589">
    <property type="entry name" value="Asn_synthetase_glu-h"/>
    <property type="match status" value="1"/>
</dbReference>
<dbReference type="AlphaFoldDB" id="A0A2T1C1X4"/>
<name>A0A2T1C1X4_9CYAN</name>
<dbReference type="PANTHER" id="PTHR43284:SF1">
    <property type="entry name" value="ASPARAGINE SYNTHETASE"/>
    <property type="match status" value="1"/>
</dbReference>
<dbReference type="SUPFAM" id="SSF56235">
    <property type="entry name" value="N-terminal nucleophile aminohydrolases (Ntn hydrolases)"/>
    <property type="match status" value="1"/>
</dbReference>
<dbReference type="InterPro" id="IPR017932">
    <property type="entry name" value="GATase_2_dom"/>
</dbReference>
<dbReference type="InterPro" id="IPR051786">
    <property type="entry name" value="ASN_synthetase/amidase"/>
</dbReference>
<dbReference type="PANTHER" id="PTHR43284">
    <property type="entry name" value="ASPARAGINE SYNTHETASE (GLUTAMINE-HYDROLYZING)"/>
    <property type="match status" value="1"/>
</dbReference>
<keyword evidence="6" id="KW-0061">Asparagine biosynthesis</keyword>
<dbReference type="RefSeq" id="WP_106289264.1">
    <property type="nucleotide sequence ID" value="NZ_CAWNTC010000081.1"/>
</dbReference>
<dbReference type="GO" id="GO:0005524">
    <property type="term" value="F:ATP binding"/>
    <property type="evidence" value="ECO:0007669"/>
    <property type="project" value="UniProtKB-KW"/>
</dbReference>
<reference evidence="11 12" key="1">
    <citation type="submission" date="2018-02" db="EMBL/GenBank/DDBJ databases">
        <authorList>
            <person name="Cohen D.B."/>
            <person name="Kent A.D."/>
        </authorList>
    </citation>
    <scope>NUCLEOTIDE SEQUENCE [LARGE SCALE GENOMIC DNA]</scope>
    <source>
        <strain evidence="11 12">CCAP 1448/3</strain>
    </source>
</reference>
<organism evidence="11 12">
    <name type="scientific">Merismopedia glauca CCAP 1448/3</name>
    <dbReference type="NCBI Taxonomy" id="1296344"/>
    <lineage>
        <taxon>Bacteria</taxon>
        <taxon>Bacillati</taxon>
        <taxon>Cyanobacteriota</taxon>
        <taxon>Cyanophyceae</taxon>
        <taxon>Synechococcales</taxon>
        <taxon>Merismopediaceae</taxon>
        <taxon>Merismopedia</taxon>
    </lineage>
</organism>
<dbReference type="SUPFAM" id="SSF52402">
    <property type="entry name" value="Adenine nucleotide alpha hydrolases-like"/>
    <property type="match status" value="1"/>
</dbReference>
<evidence type="ECO:0000259" key="10">
    <source>
        <dbReference type="PROSITE" id="PS51278"/>
    </source>
</evidence>
<dbReference type="NCBIfam" id="NF033535">
    <property type="entry name" value="lass_lactam_cya"/>
    <property type="match status" value="1"/>
</dbReference>
<reference evidence="11 12" key="2">
    <citation type="submission" date="2018-03" db="EMBL/GenBank/DDBJ databases">
        <title>The ancient ancestry and fast evolution of plastids.</title>
        <authorList>
            <person name="Moore K.R."/>
            <person name="Magnabosco C."/>
            <person name="Momper L."/>
            <person name="Gold D.A."/>
            <person name="Bosak T."/>
            <person name="Fournier G.P."/>
        </authorList>
    </citation>
    <scope>NUCLEOTIDE SEQUENCE [LARGE SCALE GENOMIC DNA]</scope>
    <source>
        <strain evidence="11 12">CCAP 1448/3</strain>
    </source>
</reference>
<evidence type="ECO:0000256" key="5">
    <source>
        <dbReference type="ARBA" id="ARBA00022840"/>
    </source>
</evidence>
<dbReference type="Pfam" id="PF00733">
    <property type="entry name" value="Asn_synthase"/>
    <property type="match status" value="1"/>
</dbReference>
<comment type="caution">
    <text evidence="11">The sequence shown here is derived from an EMBL/GenBank/DDBJ whole genome shotgun (WGS) entry which is preliminary data.</text>
</comment>
<dbReference type="PROSITE" id="PS51278">
    <property type="entry name" value="GATASE_TYPE_2"/>
    <property type="match status" value="1"/>
</dbReference>
<dbReference type="Proteomes" id="UP000238762">
    <property type="component" value="Unassembled WGS sequence"/>
</dbReference>
<keyword evidence="7" id="KW-0315">Glutamine amidotransferase</keyword>
<dbReference type="EC" id="6.3.5.4" evidence="3"/>
<dbReference type="EMBL" id="PVWJ01000066">
    <property type="protein sequence ID" value="PSB02276.1"/>
    <property type="molecule type" value="Genomic_DNA"/>
</dbReference>
<dbReference type="OrthoDB" id="9763290at2"/>
<comment type="similarity">
    <text evidence="2">Belongs to the asparagine synthetase family.</text>
</comment>
<evidence type="ECO:0000256" key="2">
    <source>
        <dbReference type="ARBA" id="ARBA00005752"/>
    </source>
</evidence>
<proteinExistence type="inferred from homology"/>
<evidence type="ECO:0000256" key="9">
    <source>
        <dbReference type="PIRSR" id="PIRSR001589-2"/>
    </source>
</evidence>
<keyword evidence="12" id="KW-1185">Reference proteome</keyword>
<feature type="binding site" evidence="9">
    <location>
        <position position="100"/>
    </location>
    <ligand>
        <name>L-glutamine</name>
        <dbReference type="ChEBI" id="CHEBI:58359"/>
    </ligand>
</feature>
<feature type="domain" description="Glutamine amidotransferase type-2" evidence="10">
    <location>
        <begin position="2"/>
        <end position="213"/>
    </location>
</feature>
<evidence type="ECO:0000256" key="8">
    <source>
        <dbReference type="ARBA" id="ARBA00048741"/>
    </source>
</evidence>
<comment type="pathway">
    <text evidence="1">Amino-acid biosynthesis; L-asparagine biosynthesis; L-asparagine from L-aspartate (L-Gln route): step 1/1.</text>
</comment>
<dbReference type="InterPro" id="IPR029055">
    <property type="entry name" value="Ntn_hydrolases_N"/>
</dbReference>
<dbReference type="InterPro" id="IPR006426">
    <property type="entry name" value="Asn_synth_AEB"/>
</dbReference>
<sequence>MSAIAGIYYLDNRPVDLTDLTRMTDILAHRGSDGVNKWSDRFIGFGHRMLWTTPESLLEKLPFHKETSQLTITADARIDNRDDLIAKLELTHLPPEKITDSQIILAAYEKWGEDCPKELLGDFAFAIWDGSKHQLFCARDCFGIKPFYYYHSAQQFAFATEIKALLCLPEIPSNINELMVADHLSSICPDPTITFYEGIVRLLPAHTLTITQVGSTSKCYWKLDPSRELRLGSNQEYAQAFREIFTEAVRCRLRTAFPLGSMLSGGLDSSSVSCTARKILDNSAPLHTFSAVFDHITQCDERPYQDSVLAQGGFEPYRLAVDEISPLVEIQQVHRQEEGALLGGNHYILWCLQKGARERAIRVLLSGFDGDTVVSHGTGYLRELAENRQWVKLAKEVIQFSRKSNQPWKGALWSWVVEYGIKPLVSKYPILRRGRNFRRALTGKVLSQKLNRTVNISGLSTSLNDRFVKELNLKERFKTHYQNNQAFPKTEREDHYFKFHGDYFVHTFESMDKAAAIFGMELRFPFWDKRLVEFCLSLPPEQKLENGWSRLVMRRGMENILPPKVQWRKGKINFTNSFNQGLLTFERELLDDLFFNQLHLIEKYVDVKTVQDAYVKFVNQKATSNESVILWRVISLALWLQDTTLNKSDIPQIKGGDLICSK</sequence>
<dbReference type="InterPro" id="IPR014729">
    <property type="entry name" value="Rossmann-like_a/b/a_fold"/>
</dbReference>
<dbReference type="NCBIfam" id="TIGR01536">
    <property type="entry name" value="asn_synth_AEB"/>
    <property type="match status" value="1"/>
</dbReference>
<evidence type="ECO:0000256" key="4">
    <source>
        <dbReference type="ARBA" id="ARBA00022741"/>
    </source>
</evidence>
<keyword evidence="4 9" id="KW-0547">Nucleotide-binding</keyword>
<dbReference type="GO" id="GO:0006529">
    <property type="term" value="P:asparagine biosynthetic process"/>
    <property type="evidence" value="ECO:0007669"/>
    <property type="project" value="UniProtKB-KW"/>
</dbReference>
<evidence type="ECO:0000256" key="7">
    <source>
        <dbReference type="ARBA" id="ARBA00022962"/>
    </source>
</evidence>
<evidence type="ECO:0000313" key="12">
    <source>
        <dbReference type="Proteomes" id="UP000238762"/>
    </source>
</evidence>
<keyword evidence="5 9" id="KW-0067">ATP-binding</keyword>
<dbReference type="InterPro" id="IPR033738">
    <property type="entry name" value="AsnB_N"/>
</dbReference>
<evidence type="ECO:0000256" key="6">
    <source>
        <dbReference type="ARBA" id="ARBA00022888"/>
    </source>
</evidence>
<accession>A0A2T1C1X4</accession>
<dbReference type="CDD" id="cd01991">
    <property type="entry name" value="Asn_synthase_B_C"/>
    <property type="match status" value="1"/>
</dbReference>
<dbReference type="Gene3D" id="3.60.20.10">
    <property type="entry name" value="Glutamine Phosphoribosylpyrophosphate, subunit 1, domain 1"/>
    <property type="match status" value="1"/>
</dbReference>
<dbReference type="CDD" id="cd00712">
    <property type="entry name" value="AsnB"/>
    <property type="match status" value="1"/>
</dbReference>
<dbReference type="Gene3D" id="3.40.50.620">
    <property type="entry name" value="HUPs"/>
    <property type="match status" value="2"/>
</dbReference>
<keyword evidence="6" id="KW-0028">Amino-acid biosynthesis</keyword>
<evidence type="ECO:0000313" key="11">
    <source>
        <dbReference type="EMBL" id="PSB02276.1"/>
    </source>
</evidence>
<dbReference type="Pfam" id="PF13537">
    <property type="entry name" value="GATase_7"/>
    <property type="match status" value="1"/>
</dbReference>
<evidence type="ECO:0000256" key="3">
    <source>
        <dbReference type="ARBA" id="ARBA00012737"/>
    </source>
</evidence>
<comment type="catalytic activity">
    <reaction evidence="8">
        <text>L-aspartate + L-glutamine + ATP + H2O = L-asparagine + L-glutamate + AMP + diphosphate + H(+)</text>
        <dbReference type="Rhea" id="RHEA:12228"/>
        <dbReference type="ChEBI" id="CHEBI:15377"/>
        <dbReference type="ChEBI" id="CHEBI:15378"/>
        <dbReference type="ChEBI" id="CHEBI:29985"/>
        <dbReference type="ChEBI" id="CHEBI:29991"/>
        <dbReference type="ChEBI" id="CHEBI:30616"/>
        <dbReference type="ChEBI" id="CHEBI:33019"/>
        <dbReference type="ChEBI" id="CHEBI:58048"/>
        <dbReference type="ChEBI" id="CHEBI:58359"/>
        <dbReference type="ChEBI" id="CHEBI:456215"/>
        <dbReference type="EC" id="6.3.5.4"/>
    </reaction>
</comment>
<dbReference type="GO" id="GO:0004066">
    <property type="term" value="F:asparagine synthase (glutamine-hydrolyzing) activity"/>
    <property type="evidence" value="ECO:0007669"/>
    <property type="project" value="UniProtKB-EC"/>
</dbReference>
<protein>
    <recommendedName>
        <fullName evidence="3">asparagine synthase (glutamine-hydrolyzing)</fullName>
        <ecNumber evidence="3">6.3.5.4</ecNumber>
    </recommendedName>
</protein>